<dbReference type="Gene3D" id="3.40.50.1820">
    <property type="entry name" value="alpha/beta hydrolase"/>
    <property type="match status" value="1"/>
</dbReference>
<evidence type="ECO:0000256" key="6">
    <source>
        <dbReference type="RuleBase" id="RU361156"/>
    </source>
</evidence>
<dbReference type="Gene3D" id="1.10.287.410">
    <property type="match status" value="1"/>
</dbReference>
<dbReference type="Proteomes" id="UP000001072">
    <property type="component" value="Unassembled WGS sequence"/>
</dbReference>
<reference evidence="8" key="1">
    <citation type="journal article" date="2011" name="Proc. Natl. Acad. Sci. U.S.A.">
        <title>Obligate biotrophy features unraveled by the genomic analysis of rust fungi.</title>
        <authorList>
            <person name="Duplessis S."/>
            <person name="Cuomo C.A."/>
            <person name="Lin Y.-C."/>
            <person name="Aerts A."/>
            <person name="Tisserant E."/>
            <person name="Veneault-Fourrey C."/>
            <person name="Joly D.L."/>
            <person name="Hacquard S."/>
            <person name="Amselem J."/>
            <person name="Cantarel B.L."/>
            <person name="Chiu R."/>
            <person name="Coutinho P.M."/>
            <person name="Feau N."/>
            <person name="Field M."/>
            <person name="Frey P."/>
            <person name="Gelhaye E."/>
            <person name="Goldberg J."/>
            <person name="Grabherr M.G."/>
            <person name="Kodira C.D."/>
            <person name="Kohler A."/>
            <person name="Kuees U."/>
            <person name="Lindquist E.A."/>
            <person name="Lucas S.M."/>
            <person name="Mago R."/>
            <person name="Mauceli E."/>
            <person name="Morin E."/>
            <person name="Murat C."/>
            <person name="Pangilinan J.L."/>
            <person name="Park R."/>
            <person name="Pearson M."/>
            <person name="Quesneville H."/>
            <person name="Rouhier N."/>
            <person name="Sakthikumar S."/>
            <person name="Salamov A.A."/>
            <person name="Schmutz J."/>
            <person name="Selles B."/>
            <person name="Shapiro H."/>
            <person name="Tanguay P."/>
            <person name="Tuskan G.A."/>
            <person name="Henrissat B."/>
            <person name="Van de Peer Y."/>
            <person name="Rouze P."/>
            <person name="Ellis J.G."/>
            <person name="Dodds P.N."/>
            <person name="Schein J.E."/>
            <person name="Zhong S."/>
            <person name="Hamelin R.C."/>
            <person name="Grigoriev I.V."/>
            <person name="Szabo L.J."/>
            <person name="Martin F."/>
        </authorList>
    </citation>
    <scope>NUCLEOTIDE SEQUENCE [LARGE SCALE GENOMIC DNA]</scope>
    <source>
        <strain evidence="8">98AG31 / pathotype 3-4-7</strain>
    </source>
</reference>
<feature type="signal peptide" evidence="6">
    <location>
        <begin position="1"/>
        <end position="26"/>
    </location>
</feature>
<dbReference type="EMBL" id="GL883134">
    <property type="protein sequence ID" value="EGG01943.1"/>
    <property type="molecule type" value="Genomic_DNA"/>
</dbReference>
<evidence type="ECO:0000256" key="5">
    <source>
        <dbReference type="ARBA" id="ARBA00023180"/>
    </source>
</evidence>
<proteinExistence type="inferred from homology"/>
<dbReference type="KEGG" id="mlr:MELLADRAFT_123605"/>
<dbReference type="PROSITE" id="PS00131">
    <property type="entry name" value="CARBOXYPEPT_SER_SER"/>
    <property type="match status" value="1"/>
</dbReference>
<comment type="similarity">
    <text evidence="1 6">Belongs to the peptidase S10 family.</text>
</comment>
<dbReference type="EC" id="3.4.16.-" evidence="6"/>
<evidence type="ECO:0000256" key="3">
    <source>
        <dbReference type="ARBA" id="ARBA00022670"/>
    </source>
</evidence>
<dbReference type="HOGENOM" id="CLU_008523_10_3_1"/>
<evidence type="ECO:0000313" key="7">
    <source>
        <dbReference type="EMBL" id="EGG01943.1"/>
    </source>
</evidence>
<protein>
    <recommendedName>
        <fullName evidence="6">Carboxypeptidase</fullName>
        <ecNumber evidence="6">3.4.16.-</ecNumber>
    </recommendedName>
</protein>
<dbReference type="InterPro" id="IPR001563">
    <property type="entry name" value="Peptidase_S10"/>
</dbReference>
<keyword evidence="6" id="KW-0732">Signal</keyword>
<keyword evidence="3 6" id="KW-0645">Protease</keyword>
<dbReference type="GO" id="GO:0006508">
    <property type="term" value="P:proteolysis"/>
    <property type="evidence" value="ECO:0007669"/>
    <property type="project" value="UniProtKB-KW"/>
</dbReference>
<dbReference type="VEuPathDB" id="FungiDB:MELLADRAFT_123605"/>
<evidence type="ECO:0000256" key="1">
    <source>
        <dbReference type="ARBA" id="ARBA00009431"/>
    </source>
</evidence>
<sequence length="480" mass="53972">MISKSYSHWLTWTILCLSNIFKSVSSASILQDVTPSIINNSTTSKNGTGAYRVLKDSGICETTPGVKTYSGYIEVGRNQNMFFWFFEARNNPKTAPLTLWLSGGPGCSSMIGLFQENGPCTISPDGSSSTLNPYSWNEYSHMIYVDQPISSGFSYGKNDVHSTAQAAPKIWKFLQLLFENPTFSKYKKADFGLFTESYGGHYGPVFSEYFVAKNKLIKSGKLQGHLIRLKALGINNGWFDPLIQYQSYYDFSQAKYNGLFDLVDQKTLKEMKTALTKENGCLDLVKNCYKTGKVEDCRAADQFCETQITNPSIGNRNQYFFPNNASDTFPSISFMEYLARREVKNAIGAVSRYDVCPDAAFDKFRSTGDGTRTTIPALAKLLNQGLRTLIWAGDLDFICNWIGVYNSIEAMSWKFKKEFRDAQWKNLEIQGSVVGIYKTAGPLTFVRVFGAGHEVASYKPLVSLELFRQTMRQESIHDIP</sequence>
<name>F4S0D3_MELLP</name>
<organism evidence="8">
    <name type="scientific">Melampsora larici-populina (strain 98AG31 / pathotype 3-4-7)</name>
    <name type="common">Poplar leaf rust fungus</name>
    <dbReference type="NCBI Taxonomy" id="747676"/>
    <lineage>
        <taxon>Eukaryota</taxon>
        <taxon>Fungi</taxon>
        <taxon>Dikarya</taxon>
        <taxon>Basidiomycota</taxon>
        <taxon>Pucciniomycotina</taxon>
        <taxon>Pucciniomycetes</taxon>
        <taxon>Pucciniales</taxon>
        <taxon>Melampsoraceae</taxon>
        <taxon>Melampsora</taxon>
    </lineage>
</organism>
<evidence type="ECO:0000313" key="8">
    <source>
        <dbReference type="Proteomes" id="UP000001072"/>
    </source>
</evidence>
<dbReference type="PRINTS" id="PR00724">
    <property type="entry name" value="CRBOXYPTASEC"/>
</dbReference>
<dbReference type="PANTHER" id="PTHR11802:SF64">
    <property type="entry name" value="CARBOXYPEPTIDASE"/>
    <property type="match status" value="1"/>
</dbReference>
<dbReference type="OrthoDB" id="443318at2759"/>
<dbReference type="InterPro" id="IPR029058">
    <property type="entry name" value="AB_hydrolase_fold"/>
</dbReference>
<dbReference type="InParanoid" id="F4S0D3"/>
<dbReference type="GO" id="GO:0000324">
    <property type="term" value="C:fungal-type vacuole"/>
    <property type="evidence" value="ECO:0007669"/>
    <property type="project" value="TreeGrafter"/>
</dbReference>
<evidence type="ECO:0000256" key="4">
    <source>
        <dbReference type="ARBA" id="ARBA00022801"/>
    </source>
</evidence>
<dbReference type="RefSeq" id="XP_007414777.1">
    <property type="nucleotide sequence ID" value="XM_007414715.1"/>
</dbReference>
<keyword evidence="2 6" id="KW-0121">Carboxypeptidase</keyword>
<dbReference type="InterPro" id="IPR018202">
    <property type="entry name" value="Ser_caboxypep_ser_AS"/>
</dbReference>
<dbReference type="AlphaFoldDB" id="F4S0D3"/>
<dbReference type="GO" id="GO:0004185">
    <property type="term" value="F:serine-type carboxypeptidase activity"/>
    <property type="evidence" value="ECO:0007669"/>
    <property type="project" value="UniProtKB-UniRule"/>
</dbReference>
<accession>F4S0D3</accession>
<dbReference type="Pfam" id="PF00450">
    <property type="entry name" value="Peptidase_S10"/>
    <property type="match status" value="1"/>
</dbReference>
<feature type="chain" id="PRO_5006524529" description="Carboxypeptidase" evidence="6">
    <location>
        <begin position="27"/>
        <end position="480"/>
    </location>
</feature>
<keyword evidence="4 6" id="KW-0378">Hydrolase</keyword>
<dbReference type="eggNOG" id="KOG1282">
    <property type="taxonomic scope" value="Eukaryota"/>
</dbReference>
<dbReference type="GeneID" id="18926434"/>
<dbReference type="PANTHER" id="PTHR11802">
    <property type="entry name" value="SERINE PROTEASE FAMILY S10 SERINE CARBOXYPEPTIDASE"/>
    <property type="match status" value="1"/>
</dbReference>
<dbReference type="SUPFAM" id="SSF53474">
    <property type="entry name" value="alpha/beta-Hydrolases"/>
    <property type="match status" value="1"/>
</dbReference>
<keyword evidence="8" id="KW-1185">Reference proteome</keyword>
<evidence type="ECO:0000256" key="2">
    <source>
        <dbReference type="ARBA" id="ARBA00022645"/>
    </source>
</evidence>
<keyword evidence="5" id="KW-0325">Glycoprotein</keyword>
<gene>
    <name evidence="7" type="ORF">MELLADRAFT_123605</name>
</gene>